<dbReference type="Proteomes" id="UP001488805">
    <property type="component" value="Unassembled WGS sequence"/>
</dbReference>
<gene>
    <name evidence="2" type="ORF">VZT92_012429</name>
</gene>
<accession>A0AAW1F9A9</accession>
<keyword evidence="3" id="KW-1185">Reference proteome</keyword>
<evidence type="ECO:0000256" key="1">
    <source>
        <dbReference type="SAM" id="MobiDB-lite"/>
    </source>
</evidence>
<protein>
    <submittedName>
        <fullName evidence="2">Uncharacterized protein</fullName>
    </submittedName>
</protein>
<reference evidence="2 3" key="1">
    <citation type="journal article" date="2024" name="Genome Biol. Evol.">
        <title>Chromosome-level genome assembly of the viviparous eelpout Zoarces viviparus.</title>
        <authorList>
            <person name="Fuhrmann N."/>
            <person name="Brasseur M.V."/>
            <person name="Bakowski C.E."/>
            <person name="Podsiadlowski L."/>
            <person name="Prost S."/>
            <person name="Krehenwinkel H."/>
            <person name="Mayer C."/>
        </authorList>
    </citation>
    <scope>NUCLEOTIDE SEQUENCE [LARGE SCALE GENOMIC DNA]</scope>
    <source>
        <strain evidence="2">NO-MEL_2022_Ind0_liver</strain>
    </source>
</reference>
<feature type="compositionally biased region" description="Polar residues" evidence="1">
    <location>
        <begin position="105"/>
        <end position="119"/>
    </location>
</feature>
<feature type="compositionally biased region" description="Low complexity" evidence="1">
    <location>
        <begin position="20"/>
        <end position="30"/>
    </location>
</feature>
<feature type="compositionally biased region" description="Basic and acidic residues" evidence="1">
    <location>
        <begin position="51"/>
        <end position="63"/>
    </location>
</feature>
<feature type="region of interest" description="Disordered" evidence="1">
    <location>
        <begin position="1"/>
        <end position="174"/>
    </location>
</feature>
<comment type="caution">
    <text evidence="2">The sequence shown here is derived from an EMBL/GenBank/DDBJ whole genome shotgun (WGS) entry which is preliminary data.</text>
</comment>
<dbReference type="AlphaFoldDB" id="A0AAW1F9A9"/>
<feature type="compositionally biased region" description="Polar residues" evidence="1">
    <location>
        <begin position="1"/>
        <end position="13"/>
    </location>
</feature>
<proteinExistence type="predicted"/>
<feature type="compositionally biased region" description="Low complexity" evidence="1">
    <location>
        <begin position="37"/>
        <end position="46"/>
    </location>
</feature>
<evidence type="ECO:0000313" key="3">
    <source>
        <dbReference type="Proteomes" id="UP001488805"/>
    </source>
</evidence>
<organism evidence="2 3">
    <name type="scientific">Zoarces viviparus</name>
    <name type="common">Viviparous eelpout</name>
    <name type="synonym">Blennius viviparus</name>
    <dbReference type="NCBI Taxonomy" id="48416"/>
    <lineage>
        <taxon>Eukaryota</taxon>
        <taxon>Metazoa</taxon>
        <taxon>Chordata</taxon>
        <taxon>Craniata</taxon>
        <taxon>Vertebrata</taxon>
        <taxon>Euteleostomi</taxon>
        <taxon>Actinopterygii</taxon>
        <taxon>Neopterygii</taxon>
        <taxon>Teleostei</taxon>
        <taxon>Neoteleostei</taxon>
        <taxon>Acanthomorphata</taxon>
        <taxon>Eupercaria</taxon>
        <taxon>Perciformes</taxon>
        <taxon>Cottioidei</taxon>
        <taxon>Zoarcales</taxon>
        <taxon>Zoarcidae</taxon>
        <taxon>Zoarcinae</taxon>
        <taxon>Zoarces</taxon>
    </lineage>
</organism>
<dbReference type="EMBL" id="JBCEZU010000100">
    <property type="protein sequence ID" value="KAK9530958.1"/>
    <property type="molecule type" value="Genomic_DNA"/>
</dbReference>
<evidence type="ECO:0000313" key="2">
    <source>
        <dbReference type="EMBL" id="KAK9530958.1"/>
    </source>
</evidence>
<name>A0AAW1F9A9_ZOAVI</name>
<sequence>MLTSAPRCSSTLKSPGVLEPSAPSSTASTARVAETGSASFSSSDPSLLRGEGSEEERCRLSEKRHAHKDPPGVMDHIPEWLFMSSEARTRTRVIQDQEQTELGPGSNSTRSKQNQDQGQTGPGANRTRTRVKQDQEQTEPGPGSNRTRSKQDQDQEQTGPGPGSNRTRGKHDQD</sequence>